<proteinExistence type="predicted"/>
<feature type="compositionally biased region" description="Low complexity" evidence="1">
    <location>
        <begin position="87"/>
        <end position="96"/>
    </location>
</feature>
<dbReference type="RefSeq" id="WP_318655152.1">
    <property type="nucleotide sequence ID" value="NZ_CP136863.1"/>
</dbReference>
<evidence type="ECO:0000313" key="3">
    <source>
        <dbReference type="Proteomes" id="UP001626536"/>
    </source>
</evidence>
<dbReference type="Proteomes" id="UP001626536">
    <property type="component" value="Plasmid pRX1"/>
</dbReference>
<evidence type="ECO:0000256" key="1">
    <source>
        <dbReference type="SAM" id="MobiDB-lite"/>
    </source>
</evidence>
<reference evidence="2 3" key="1">
    <citation type="submission" date="2023-10" db="EMBL/GenBank/DDBJ databases">
        <title>Novel methanotroph of the genus Methylocapsa from a subarctic wetland.</title>
        <authorList>
            <person name="Belova S.E."/>
            <person name="Oshkin I.Y."/>
            <person name="Miroshnikov K."/>
            <person name="Dedysh S.N."/>
        </authorList>
    </citation>
    <scope>NUCLEOTIDE SEQUENCE [LARGE SCALE GENOMIC DNA]</scope>
    <source>
        <strain evidence="2 3">RX1</strain>
        <plasmid evidence="2 3">pRX1</plasmid>
    </source>
</reference>
<keyword evidence="2" id="KW-0614">Plasmid</keyword>
<dbReference type="GO" id="GO:0016787">
    <property type="term" value="F:hydrolase activity"/>
    <property type="evidence" value="ECO:0007669"/>
    <property type="project" value="UniProtKB-KW"/>
</dbReference>
<keyword evidence="3" id="KW-1185">Reference proteome</keyword>
<feature type="region of interest" description="Disordered" evidence="1">
    <location>
        <begin position="80"/>
        <end position="105"/>
    </location>
</feature>
<dbReference type="EMBL" id="CP136863">
    <property type="protein sequence ID" value="WOJ91724.1"/>
    <property type="molecule type" value="Genomic_DNA"/>
</dbReference>
<protein>
    <submittedName>
        <fullName evidence="2">Uncharacterized protein</fullName>
    </submittedName>
</protein>
<geneLocation type="plasmid" evidence="2 3">
    <name>pRX1</name>
</geneLocation>
<keyword evidence="2" id="KW-0378">Hydrolase</keyword>
<evidence type="ECO:0000313" key="2">
    <source>
        <dbReference type="EMBL" id="WOJ91724.1"/>
    </source>
</evidence>
<gene>
    <name evidence="2" type="ORF">RZS28_18525</name>
</gene>
<organism evidence="2 3">
    <name type="scientific">Methylocapsa polymorpha</name>
    <dbReference type="NCBI Taxonomy" id="3080828"/>
    <lineage>
        <taxon>Bacteria</taxon>
        <taxon>Pseudomonadati</taxon>
        <taxon>Pseudomonadota</taxon>
        <taxon>Alphaproteobacteria</taxon>
        <taxon>Hyphomicrobiales</taxon>
        <taxon>Beijerinckiaceae</taxon>
        <taxon>Methylocapsa</taxon>
    </lineage>
</organism>
<accession>A0ABZ0HYS5</accession>
<sequence length="105" mass="11441">MPKYRILLVEELVLSDSGEFQVEAPTPEIAAAILIKAHEDARDADSNTVALTDGQEHEIEPENVVRGRVFCILVNDKGDDGDELTPDFDPAPQDAAPKADEEQPS</sequence>
<name>A0ABZ0HYS5_9HYPH</name>